<feature type="transmembrane region" description="Helical" evidence="5">
    <location>
        <begin position="205"/>
        <end position="224"/>
    </location>
</feature>
<evidence type="ECO:0000256" key="3">
    <source>
        <dbReference type="ARBA" id="ARBA00022989"/>
    </source>
</evidence>
<protein>
    <submittedName>
        <fullName evidence="6">DoxX family membrane protein</fullName>
    </submittedName>
</protein>
<evidence type="ECO:0000256" key="1">
    <source>
        <dbReference type="ARBA" id="ARBA00004141"/>
    </source>
</evidence>
<feature type="transmembrane region" description="Helical" evidence="5">
    <location>
        <begin position="131"/>
        <end position="148"/>
    </location>
</feature>
<feature type="transmembrane region" description="Helical" evidence="5">
    <location>
        <begin position="99"/>
        <end position="119"/>
    </location>
</feature>
<sequence length="235" mass="25998">MPAPEFFYTLTVVLPILAVALTLWTGGWLRRVYLISVRLLLGAFMLSAGLYKLSDNQIPWLMGPPMNHTLLAKYGLQLFAQFIGVAQLIIGLLLLTGRFALLGALMLVPIWAGIIMFTWSQDWQGVEDWRGTPSLVCGFLILTLGLLLHDYHRLKYVFYPPAQPETIRAVPLRTGPRGLEALWWLGAAVFMGGSLLYPVSLRVMVGTMLAGLLLLLAAGGLLLWRRRRTAAAPGV</sequence>
<keyword evidence="3 5" id="KW-1133">Transmembrane helix</keyword>
<keyword evidence="4 5" id="KW-0472">Membrane</keyword>
<evidence type="ECO:0000256" key="4">
    <source>
        <dbReference type="ARBA" id="ARBA00023136"/>
    </source>
</evidence>
<feature type="transmembrane region" description="Helical" evidence="5">
    <location>
        <begin position="32"/>
        <end position="54"/>
    </location>
</feature>
<feature type="transmembrane region" description="Helical" evidence="5">
    <location>
        <begin position="6"/>
        <end position="25"/>
    </location>
</feature>
<accession>A0ABY7LN53</accession>
<proteinExistence type="predicted"/>
<evidence type="ECO:0000313" key="7">
    <source>
        <dbReference type="Proteomes" id="UP001211005"/>
    </source>
</evidence>
<evidence type="ECO:0000256" key="2">
    <source>
        <dbReference type="ARBA" id="ARBA00022692"/>
    </source>
</evidence>
<organism evidence="6 7">
    <name type="scientific">Hymenobacter canadensis</name>
    <dbReference type="NCBI Taxonomy" id="2999067"/>
    <lineage>
        <taxon>Bacteria</taxon>
        <taxon>Pseudomonadati</taxon>
        <taxon>Bacteroidota</taxon>
        <taxon>Cytophagia</taxon>
        <taxon>Cytophagales</taxon>
        <taxon>Hymenobacteraceae</taxon>
        <taxon>Hymenobacter</taxon>
    </lineage>
</organism>
<feature type="transmembrane region" description="Helical" evidence="5">
    <location>
        <begin position="181"/>
        <end position="199"/>
    </location>
</feature>
<dbReference type="InterPro" id="IPR032808">
    <property type="entry name" value="DoxX"/>
</dbReference>
<evidence type="ECO:0000313" key="6">
    <source>
        <dbReference type="EMBL" id="WBA41871.1"/>
    </source>
</evidence>
<keyword evidence="2 5" id="KW-0812">Transmembrane</keyword>
<feature type="transmembrane region" description="Helical" evidence="5">
    <location>
        <begin position="74"/>
        <end position="94"/>
    </location>
</feature>
<dbReference type="EMBL" id="CP114767">
    <property type="protein sequence ID" value="WBA41871.1"/>
    <property type="molecule type" value="Genomic_DNA"/>
</dbReference>
<keyword evidence="7" id="KW-1185">Reference proteome</keyword>
<evidence type="ECO:0000256" key="5">
    <source>
        <dbReference type="SAM" id="Phobius"/>
    </source>
</evidence>
<name>A0ABY7LN53_9BACT</name>
<reference evidence="6 7" key="1">
    <citation type="submission" date="2022-12" db="EMBL/GenBank/DDBJ databases">
        <title>Hymenobacter canadensis sp. nov. isolated from lake water of the Cambridge Bay, Canada.</title>
        <authorList>
            <person name="Kim W.H."/>
            <person name="Lee Y.M."/>
        </authorList>
    </citation>
    <scope>NUCLEOTIDE SEQUENCE [LARGE SCALE GENOMIC DNA]</scope>
    <source>
        <strain evidence="6 7">PAMC 29467</strain>
    </source>
</reference>
<dbReference type="Proteomes" id="UP001211005">
    <property type="component" value="Chromosome"/>
</dbReference>
<dbReference type="Pfam" id="PF07681">
    <property type="entry name" value="DoxX"/>
    <property type="match status" value="1"/>
</dbReference>
<comment type="subcellular location">
    <subcellularLocation>
        <location evidence="1">Membrane</location>
        <topology evidence="1">Multi-pass membrane protein</topology>
    </subcellularLocation>
</comment>
<gene>
    <name evidence="6" type="ORF">O3303_18935</name>
</gene>
<dbReference type="RefSeq" id="WP_269559931.1">
    <property type="nucleotide sequence ID" value="NZ_CP114767.1"/>
</dbReference>